<evidence type="ECO:0000256" key="6">
    <source>
        <dbReference type="ARBA" id="ARBA00023136"/>
    </source>
</evidence>
<feature type="transmembrane region" description="Helical" evidence="7">
    <location>
        <begin position="146"/>
        <end position="164"/>
    </location>
</feature>
<evidence type="ECO:0000259" key="9">
    <source>
        <dbReference type="Pfam" id="PF21082"/>
    </source>
</evidence>
<gene>
    <name evidence="11" type="ORF">SHI21_08750</name>
</gene>
<proteinExistence type="inferred from homology"/>
<name>A0ABU5VTB8_9BACT</name>
<dbReference type="Pfam" id="PF21082">
    <property type="entry name" value="MS_channel_3rd"/>
    <property type="match status" value="1"/>
</dbReference>
<keyword evidence="12" id="KW-1185">Reference proteome</keyword>
<dbReference type="InterPro" id="IPR006685">
    <property type="entry name" value="MscS_channel_2nd"/>
</dbReference>
<reference evidence="11 12" key="1">
    <citation type="submission" date="2023-11" db="EMBL/GenBank/DDBJ databases">
        <title>A Novel Polar Bacteriovorax (B. antarcticus) Isolated from the Biocrust in Antarctica.</title>
        <authorList>
            <person name="Mun W."/>
            <person name="Choi S.Y."/>
            <person name="Mitchell R.J."/>
        </authorList>
    </citation>
    <scope>NUCLEOTIDE SEQUENCE [LARGE SCALE GENOMIC DNA]</scope>
    <source>
        <strain evidence="11 12">PP10</strain>
    </source>
</reference>
<comment type="caution">
    <text evidence="11">The sequence shown here is derived from an EMBL/GenBank/DDBJ whole genome shotgun (WGS) entry which is preliminary data.</text>
</comment>
<feature type="transmembrane region" description="Helical" evidence="7">
    <location>
        <begin position="121"/>
        <end position="140"/>
    </location>
</feature>
<dbReference type="InterPro" id="IPR010920">
    <property type="entry name" value="LSM_dom_sf"/>
</dbReference>
<evidence type="ECO:0000313" key="11">
    <source>
        <dbReference type="EMBL" id="MEA9356289.1"/>
    </source>
</evidence>
<dbReference type="Proteomes" id="UP001302274">
    <property type="component" value="Unassembled WGS sequence"/>
</dbReference>
<sequence length="344" mass="39548">MKWFFLFLGTFTLYFIVTLILKYFIIKIEKISSNTSTLIDDLVVDLLKCIKKYFILFISFYISFSFMNVDVSYNLKIDKLLMIICAIQLIQVAGRLINFWVVKFLKIESTESGEKLASLRFMTIGLKVIVYSIIFLVMLNNLGIDVTALIAGLGVGGVAVALALQNILTDLFSSLTIVLDKPFVVGDFIVINDFMGTVEFIGIKTTRLRSISGEQLIFGNGDLLQSRIRNYKRMNERRVVQNLTVTYQTSSEMLNEIPKIVKNIVESLDSVRFDRCHFLRFQDSSLEFELVYWVESAEFNDYADKAHKINVSVFQAFSERNIEFAYPTQTLNLVNQKRDNVEFN</sequence>
<organism evidence="11 12">
    <name type="scientific">Bacteriovorax antarcticus</name>
    <dbReference type="NCBI Taxonomy" id="3088717"/>
    <lineage>
        <taxon>Bacteria</taxon>
        <taxon>Pseudomonadati</taxon>
        <taxon>Bdellovibrionota</taxon>
        <taxon>Bacteriovoracia</taxon>
        <taxon>Bacteriovoracales</taxon>
        <taxon>Bacteriovoracaceae</taxon>
        <taxon>Bacteriovorax</taxon>
    </lineage>
</organism>
<feature type="transmembrane region" description="Helical" evidence="7">
    <location>
        <begin position="6"/>
        <end position="25"/>
    </location>
</feature>
<dbReference type="InterPro" id="IPR049278">
    <property type="entry name" value="MS_channel_C"/>
</dbReference>
<evidence type="ECO:0000256" key="3">
    <source>
        <dbReference type="ARBA" id="ARBA00022475"/>
    </source>
</evidence>
<keyword evidence="4 7" id="KW-0812">Transmembrane</keyword>
<dbReference type="InterPro" id="IPR049142">
    <property type="entry name" value="MS_channel_1st"/>
</dbReference>
<feature type="domain" description="Mechanosensitive ion channel MscS C-terminal" evidence="9">
    <location>
        <begin position="243"/>
        <end position="324"/>
    </location>
</feature>
<feature type="transmembrane region" description="Helical" evidence="7">
    <location>
        <begin position="53"/>
        <end position="69"/>
    </location>
</feature>
<comment type="subcellular location">
    <subcellularLocation>
        <location evidence="1">Cell membrane</location>
        <topology evidence="1">Multi-pass membrane protein</topology>
    </subcellularLocation>
</comment>
<dbReference type="RefSeq" id="WP_323575979.1">
    <property type="nucleotide sequence ID" value="NZ_JAYGJQ010000001.1"/>
</dbReference>
<evidence type="ECO:0000313" key="12">
    <source>
        <dbReference type="Proteomes" id="UP001302274"/>
    </source>
</evidence>
<feature type="domain" description="Mechanosensitive ion channel MscS" evidence="8">
    <location>
        <begin position="166"/>
        <end position="233"/>
    </location>
</feature>
<dbReference type="Pfam" id="PF21088">
    <property type="entry name" value="MS_channel_1st"/>
    <property type="match status" value="1"/>
</dbReference>
<dbReference type="SUPFAM" id="SSF50182">
    <property type="entry name" value="Sm-like ribonucleoproteins"/>
    <property type="match status" value="1"/>
</dbReference>
<feature type="domain" description="Mechanosensitive ion channel transmembrane helices 2/3" evidence="10">
    <location>
        <begin position="126"/>
        <end position="165"/>
    </location>
</feature>
<accession>A0ABU5VTB8</accession>
<dbReference type="InterPro" id="IPR011014">
    <property type="entry name" value="MscS_channel_TM-2"/>
</dbReference>
<dbReference type="SUPFAM" id="SSF82689">
    <property type="entry name" value="Mechanosensitive channel protein MscS (YggB), C-terminal domain"/>
    <property type="match status" value="1"/>
</dbReference>
<keyword evidence="6 7" id="KW-0472">Membrane</keyword>
<dbReference type="PANTHER" id="PTHR30566">
    <property type="entry name" value="YNAI-RELATED MECHANOSENSITIVE ION CHANNEL"/>
    <property type="match status" value="1"/>
</dbReference>
<dbReference type="EMBL" id="JAYGJQ010000001">
    <property type="protein sequence ID" value="MEA9356289.1"/>
    <property type="molecule type" value="Genomic_DNA"/>
</dbReference>
<evidence type="ECO:0000259" key="8">
    <source>
        <dbReference type="Pfam" id="PF00924"/>
    </source>
</evidence>
<dbReference type="Gene3D" id="3.30.70.100">
    <property type="match status" value="1"/>
</dbReference>
<feature type="transmembrane region" description="Helical" evidence="7">
    <location>
        <begin position="81"/>
        <end position="101"/>
    </location>
</feature>
<dbReference type="Pfam" id="PF00924">
    <property type="entry name" value="MS_channel_2nd"/>
    <property type="match status" value="1"/>
</dbReference>
<evidence type="ECO:0000256" key="5">
    <source>
        <dbReference type="ARBA" id="ARBA00022989"/>
    </source>
</evidence>
<keyword evidence="3" id="KW-1003">Cell membrane</keyword>
<dbReference type="Gene3D" id="1.10.287.1260">
    <property type="match status" value="1"/>
</dbReference>
<evidence type="ECO:0000256" key="7">
    <source>
        <dbReference type="SAM" id="Phobius"/>
    </source>
</evidence>
<dbReference type="SUPFAM" id="SSF82861">
    <property type="entry name" value="Mechanosensitive channel protein MscS (YggB), transmembrane region"/>
    <property type="match status" value="1"/>
</dbReference>
<comment type="similarity">
    <text evidence="2">Belongs to the MscS (TC 1.A.23) family.</text>
</comment>
<evidence type="ECO:0000256" key="1">
    <source>
        <dbReference type="ARBA" id="ARBA00004651"/>
    </source>
</evidence>
<evidence type="ECO:0000256" key="4">
    <source>
        <dbReference type="ARBA" id="ARBA00022692"/>
    </source>
</evidence>
<protein>
    <submittedName>
        <fullName evidence="11">Mechanosensitive ion channel family protein</fullName>
    </submittedName>
</protein>
<dbReference type="Gene3D" id="2.30.30.60">
    <property type="match status" value="1"/>
</dbReference>
<evidence type="ECO:0000256" key="2">
    <source>
        <dbReference type="ARBA" id="ARBA00008017"/>
    </source>
</evidence>
<dbReference type="InterPro" id="IPR011066">
    <property type="entry name" value="MscS_channel_C_sf"/>
</dbReference>
<keyword evidence="5 7" id="KW-1133">Transmembrane helix</keyword>
<dbReference type="InterPro" id="IPR023408">
    <property type="entry name" value="MscS_beta-dom_sf"/>
</dbReference>
<evidence type="ECO:0000259" key="10">
    <source>
        <dbReference type="Pfam" id="PF21088"/>
    </source>
</evidence>
<dbReference type="PANTHER" id="PTHR30566:SF25">
    <property type="entry name" value="INNER MEMBRANE PROTEIN"/>
    <property type="match status" value="1"/>
</dbReference>